<comment type="similarity">
    <text evidence="2">Belongs to the binding-protein-dependent transport system permease family. MalFG subfamily.</text>
</comment>
<dbReference type="InterPro" id="IPR000515">
    <property type="entry name" value="MetI-like"/>
</dbReference>
<evidence type="ECO:0000256" key="9">
    <source>
        <dbReference type="RuleBase" id="RU363032"/>
    </source>
</evidence>
<dbReference type="GO" id="GO:0005886">
    <property type="term" value="C:plasma membrane"/>
    <property type="evidence" value="ECO:0007669"/>
    <property type="project" value="UniProtKB-SubCell"/>
</dbReference>
<feature type="transmembrane region" description="Helical" evidence="9">
    <location>
        <begin position="387"/>
        <end position="412"/>
    </location>
</feature>
<sequence>MESKMTKNNKLSFLSRLIRKLNPLANSYAKAYQIKLKNKYQEYINNFLENQEHNKVISRNDLRAIKVFNAKNDTKNALSIYTQEILATNSNNEPIILMVKLLSLYSSYLPLSSNARYKTLKLNNIFEKLILAHVSTMSNEWQEDIKKLIETKKELMLQKQNVVDFEVDVQRNFYWNLTQKVVDIIQKHVEQIVEIPHNIYWLIAKSQILLNESLFYLKQKNQYSLAKIIDYEHVSFINANTYLELKETIINSPIINCNSYLTHLSETSKYIRLSDLPPITLFDIIKLVISYALLIMWSVIIITPLVQMIIKSFDSNSIQYLTAVPNNGLNNPWYFHYENLFIGTQFRYWLTNSIIIATSTMTLTVGFTLLLAYAFSRFRFPGRKKSIMAIMIIQMVPSVAALAAILVLWKIFVQVSPSSSNKQILSIIFLTIIYTGGGLTGNTFILKGYIDSIPVDLDEAAKIDGASTIKVFTTVIIPLAKPMIAIVALWSFIGPFGDIILPKLLFGSDSDALKQYTMAAGLFSLITGRTVLQHEFLAGAIITAVPLTILFILTQKFLVSGLTKGAVK</sequence>
<dbReference type="RefSeq" id="WP_283823951.1">
    <property type="nucleotide sequence ID" value="NZ_JASDAY010000046.1"/>
</dbReference>
<reference evidence="11" key="1">
    <citation type="submission" date="2023-05" db="EMBL/GenBank/DDBJ databases">
        <title>Mycoplasma phocimorsus sp. nov., isolated from Scandinavian patients with seal finger or septic arthritis after contact with seals.</title>
        <authorList>
            <person name="Skafte-Holm A."/>
            <person name="Pedersen T.R."/>
            <person name="Froelund M."/>
            <person name="Stegger M."/>
            <person name="Qvortrup K."/>
            <person name="Michaels D.L."/>
            <person name="Brown D.R."/>
            <person name="Jensen J.S."/>
        </authorList>
    </citation>
    <scope>NUCLEOTIDE SEQUENCE</scope>
    <source>
        <strain evidence="11">M5725</strain>
    </source>
</reference>
<gene>
    <name evidence="11" type="ORF">QLQ80_01505</name>
</gene>
<dbReference type="InterPro" id="IPR050901">
    <property type="entry name" value="BP-dep_ABC_trans_perm"/>
</dbReference>
<evidence type="ECO:0000256" key="3">
    <source>
        <dbReference type="ARBA" id="ARBA00022448"/>
    </source>
</evidence>
<comment type="caution">
    <text evidence="11">The sequence shown here is derived from an EMBL/GenBank/DDBJ whole genome shotgun (WGS) entry which is preliminary data.</text>
</comment>
<dbReference type="Proteomes" id="UP001224428">
    <property type="component" value="Unassembled WGS sequence"/>
</dbReference>
<evidence type="ECO:0000313" key="12">
    <source>
        <dbReference type="Proteomes" id="UP001224428"/>
    </source>
</evidence>
<keyword evidence="4" id="KW-1003">Cell membrane</keyword>
<dbReference type="Gene3D" id="1.10.3720.10">
    <property type="entry name" value="MetI-like"/>
    <property type="match status" value="1"/>
</dbReference>
<proteinExistence type="inferred from homology"/>
<dbReference type="PANTHER" id="PTHR32243:SF50">
    <property type="entry name" value="MALTOSE_MALTODEXTRIN TRANSPORT SYSTEM PERMEASE PROTEIN MALG"/>
    <property type="match status" value="1"/>
</dbReference>
<dbReference type="EMBL" id="JASDDP010000015">
    <property type="protein sequence ID" value="MDJ1645764.1"/>
    <property type="molecule type" value="Genomic_DNA"/>
</dbReference>
<evidence type="ECO:0000256" key="5">
    <source>
        <dbReference type="ARBA" id="ARBA00022597"/>
    </source>
</evidence>
<dbReference type="InterPro" id="IPR035906">
    <property type="entry name" value="MetI-like_sf"/>
</dbReference>
<keyword evidence="5" id="KW-0762">Sugar transport</keyword>
<evidence type="ECO:0000256" key="7">
    <source>
        <dbReference type="ARBA" id="ARBA00022989"/>
    </source>
</evidence>
<keyword evidence="8 9" id="KW-0472">Membrane</keyword>
<evidence type="ECO:0000259" key="10">
    <source>
        <dbReference type="PROSITE" id="PS50928"/>
    </source>
</evidence>
<keyword evidence="7 9" id="KW-1133">Transmembrane helix</keyword>
<evidence type="ECO:0000256" key="8">
    <source>
        <dbReference type="ARBA" id="ARBA00023136"/>
    </source>
</evidence>
<dbReference type="SUPFAM" id="SSF161098">
    <property type="entry name" value="MetI-like"/>
    <property type="match status" value="1"/>
</dbReference>
<feature type="domain" description="ABC transmembrane type-1" evidence="10">
    <location>
        <begin position="350"/>
        <end position="554"/>
    </location>
</feature>
<accession>A0AAJ1UVP7</accession>
<feature type="transmembrane region" description="Helical" evidence="9">
    <location>
        <begin position="536"/>
        <end position="554"/>
    </location>
</feature>
<feature type="transmembrane region" description="Helical" evidence="9">
    <location>
        <begin position="424"/>
        <end position="450"/>
    </location>
</feature>
<keyword evidence="6 9" id="KW-0812">Transmembrane</keyword>
<dbReference type="CDD" id="cd06261">
    <property type="entry name" value="TM_PBP2"/>
    <property type="match status" value="1"/>
</dbReference>
<comment type="subcellular location">
    <subcellularLocation>
        <location evidence="1 9">Cell membrane</location>
        <topology evidence="1 9">Multi-pass membrane protein</topology>
    </subcellularLocation>
</comment>
<feature type="transmembrane region" description="Helical" evidence="9">
    <location>
        <begin position="471"/>
        <end position="493"/>
    </location>
</feature>
<dbReference type="AlphaFoldDB" id="A0AAJ1UVP7"/>
<evidence type="ECO:0000256" key="6">
    <source>
        <dbReference type="ARBA" id="ARBA00022692"/>
    </source>
</evidence>
<dbReference type="GO" id="GO:0015423">
    <property type="term" value="F:ABC-type maltose transporter activity"/>
    <property type="evidence" value="ECO:0007669"/>
    <property type="project" value="TreeGrafter"/>
</dbReference>
<dbReference type="GO" id="GO:0042956">
    <property type="term" value="P:maltodextrin transmembrane transport"/>
    <property type="evidence" value="ECO:0007669"/>
    <property type="project" value="TreeGrafter"/>
</dbReference>
<feature type="transmembrane region" description="Helical" evidence="9">
    <location>
        <begin position="288"/>
        <end position="310"/>
    </location>
</feature>
<keyword evidence="3 9" id="KW-0813">Transport</keyword>
<evidence type="ECO:0000313" key="11">
    <source>
        <dbReference type="EMBL" id="MDJ1645764.1"/>
    </source>
</evidence>
<dbReference type="PROSITE" id="PS50928">
    <property type="entry name" value="ABC_TM1"/>
    <property type="match status" value="1"/>
</dbReference>
<protein>
    <submittedName>
        <fullName evidence="11">Sugar ABC transporter permease</fullName>
    </submittedName>
</protein>
<name>A0AAJ1UVP7_9MOLU</name>
<evidence type="ECO:0000256" key="1">
    <source>
        <dbReference type="ARBA" id="ARBA00004651"/>
    </source>
</evidence>
<dbReference type="Pfam" id="PF00528">
    <property type="entry name" value="BPD_transp_1"/>
    <property type="match status" value="1"/>
</dbReference>
<feature type="transmembrane region" description="Helical" evidence="9">
    <location>
        <begin position="354"/>
        <end position="375"/>
    </location>
</feature>
<dbReference type="PANTHER" id="PTHR32243">
    <property type="entry name" value="MALTOSE TRANSPORT SYSTEM PERMEASE-RELATED"/>
    <property type="match status" value="1"/>
</dbReference>
<keyword evidence="12" id="KW-1185">Reference proteome</keyword>
<organism evidence="11 12">
    <name type="scientific">Mycoplasma phocimorsus</name>
    <dbReference type="NCBI Taxonomy" id="3045839"/>
    <lineage>
        <taxon>Bacteria</taxon>
        <taxon>Bacillati</taxon>
        <taxon>Mycoplasmatota</taxon>
        <taxon>Mollicutes</taxon>
        <taxon>Mycoplasmataceae</taxon>
        <taxon>Mycoplasma</taxon>
    </lineage>
</organism>
<evidence type="ECO:0000256" key="4">
    <source>
        <dbReference type="ARBA" id="ARBA00022475"/>
    </source>
</evidence>
<evidence type="ECO:0000256" key="2">
    <source>
        <dbReference type="ARBA" id="ARBA00009047"/>
    </source>
</evidence>